<keyword evidence="1" id="KW-0812">Transmembrane</keyword>
<gene>
    <name evidence="2" type="ORF">PENNAL_c0085G03222</name>
</gene>
<organism evidence="2 3">
    <name type="scientific">Penicillium nalgiovense</name>
    <dbReference type="NCBI Taxonomy" id="60175"/>
    <lineage>
        <taxon>Eukaryota</taxon>
        <taxon>Fungi</taxon>
        <taxon>Dikarya</taxon>
        <taxon>Ascomycota</taxon>
        <taxon>Pezizomycotina</taxon>
        <taxon>Eurotiomycetes</taxon>
        <taxon>Eurotiomycetidae</taxon>
        <taxon>Eurotiales</taxon>
        <taxon>Aspergillaceae</taxon>
        <taxon>Penicillium</taxon>
    </lineage>
</organism>
<accession>A0A1V6XFP0</accession>
<dbReference type="AlphaFoldDB" id="A0A1V6XFP0"/>
<keyword evidence="1" id="KW-0472">Membrane</keyword>
<keyword evidence="3" id="KW-1185">Reference proteome</keyword>
<name>A0A1V6XFP0_PENNA</name>
<dbReference type="Proteomes" id="UP000191691">
    <property type="component" value="Unassembled WGS sequence"/>
</dbReference>
<keyword evidence="1" id="KW-1133">Transmembrane helix</keyword>
<reference evidence="3" key="1">
    <citation type="journal article" date="2017" name="Nat. Microbiol.">
        <title>Global analysis of biosynthetic gene clusters reveals vast potential of secondary metabolite production in Penicillium species.</title>
        <authorList>
            <person name="Nielsen J.C."/>
            <person name="Grijseels S."/>
            <person name="Prigent S."/>
            <person name="Ji B."/>
            <person name="Dainat J."/>
            <person name="Nielsen K.F."/>
            <person name="Frisvad J.C."/>
            <person name="Workman M."/>
            <person name="Nielsen J."/>
        </authorList>
    </citation>
    <scope>NUCLEOTIDE SEQUENCE [LARGE SCALE GENOMIC DNA]</scope>
    <source>
        <strain evidence="3">IBT 13039</strain>
    </source>
</reference>
<dbReference type="EMBL" id="MOOB01000085">
    <property type="protein sequence ID" value="OQE73960.1"/>
    <property type="molecule type" value="Genomic_DNA"/>
</dbReference>
<evidence type="ECO:0000313" key="2">
    <source>
        <dbReference type="EMBL" id="OQE73960.1"/>
    </source>
</evidence>
<evidence type="ECO:0000256" key="1">
    <source>
        <dbReference type="SAM" id="Phobius"/>
    </source>
</evidence>
<feature type="transmembrane region" description="Helical" evidence="1">
    <location>
        <begin position="25"/>
        <end position="52"/>
    </location>
</feature>
<sequence>MAGIRMPMTKSPSKRGPDTNKDVQLVMALVLPIVAFFVLIIIVMTTMCKLAISTRGNRPARSNTCQANGPSHVRRLPGFVELQTLPRQSRKGALASHPPELDSW</sequence>
<protein>
    <submittedName>
        <fullName evidence="2">Uncharacterized protein</fullName>
    </submittedName>
</protein>
<comment type="caution">
    <text evidence="2">The sequence shown here is derived from an EMBL/GenBank/DDBJ whole genome shotgun (WGS) entry which is preliminary data.</text>
</comment>
<evidence type="ECO:0000313" key="3">
    <source>
        <dbReference type="Proteomes" id="UP000191691"/>
    </source>
</evidence>
<proteinExistence type="predicted"/>